<dbReference type="Pfam" id="PF01928">
    <property type="entry name" value="CYTH"/>
    <property type="match status" value="1"/>
</dbReference>
<dbReference type="AlphaFoldDB" id="A0A2S7F4U1"/>
<evidence type="ECO:0000313" key="2">
    <source>
        <dbReference type="EMBL" id="PPV11918.1"/>
    </source>
</evidence>
<dbReference type="PANTHER" id="PTHR21028">
    <property type="entry name" value="SI:CH211-156B7.4"/>
    <property type="match status" value="1"/>
</dbReference>
<dbReference type="PANTHER" id="PTHR21028:SF2">
    <property type="entry name" value="CYTH DOMAIN-CONTAINING PROTEIN"/>
    <property type="match status" value="1"/>
</dbReference>
<organism evidence="2 3">
    <name type="scientific">Clostridium butyricum</name>
    <dbReference type="NCBI Taxonomy" id="1492"/>
    <lineage>
        <taxon>Bacteria</taxon>
        <taxon>Bacillati</taxon>
        <taxon>Bacillota</taxon>
        <taxon>Clostridia</taxon>
        <taxon>Eubacteriales</taxon>
        <taxon>Clostridiaceae</taxon>
        <taxon>Clostridium</taxon>
    </lineage>
</organism>
<name>A0A2S7F4U1_CLOBU</name>
<dbReference type="Gene3D" id="2.40.320.10">
    <property type="entry name" value="Hypothetical Protein Pfu-838710-001"/>
    <property type="match status" value="1"/>
</dbReference>
<protein>
    <submittedName>
        <fullName evidence="2">Adenylate cyclase</fullName>
    </submittedName>
</protein>
<dbReference type="InterPro" id="IPR023577">
    <property type="entry name" value="CYTH_domain"/>
</dbReference>
<evidence type="ECO:0000313" key="3">
    <source>
        <dbReference type="Proteomes" id="UP000238081"/>
    </source>
</evidence>
<dbReference type="Proteomes" id="UP000238081">
    <property type="component" value="Unassembled WGS sequence"/>
</dbReference>
<dbReference type="CDD" id="cd07890">
    <property type="entry name" value="CYTH-like_AC_IV-like"/>
    <property type="match status" value="1"/>
</dbReference>
<comment type="caution">
    <text evidence="2">The sequence shown here is derived from an EMBL/GenBank/DDBJ whole genome shotgun (WGS) entry which is preliminary data.</text>
</comment>
<proteinExistence type="predicted"/>
<dbReference type="SMART" id="SM01118">
    <property type="entry name" value="CYTH"/>
    <property type="match status" value="1"/>
</dbReference>
<dbReference type="InterPro" id="IPR033469">
    <property type="entry name" value="CYTH-like_dom_sf"/>
</dbReference>
<dbReference type="RefSeq" id="WP_043662264.1">
    <property type="nucleotide sequence ID" value="NZ_CAVLFF010000001.1"/>
</dbReference>
<dbReference type="InterPro" id="IPR008173">
    <property type="entry name" value="Adenylyl_cyclase_CyaB"/>
</dbReference>
<sequence>MHELETRIIDIDVDNIRKILLENNAQKVKSEDQINDIYDFEDGRLLAQKGYARIRTVNDLLLNKTIVFMTTKKMISQERFKIMEENETIIDDKTMGEGIFKSLGLIKKESIKKYRESYRLFNSLIEIDINDKSFCPFPYLEIETSSEEELEKIVTILGYTLEDTTSATIYDILKERNLSPQNSKGL</sequence>
<evidence type="ECO:0000259" key="1">
    <source>
        <dbReference type="PROSITE" id="PS51707"/>
    </source>
</evidence>
<reference evidence="2 3" key="1">
    <citation type="submission" date="2016-01" db="EMBL/GenBank/DDBJ databases">
        <title>Characterization of the Clostridium difficile lineages that are prevalent in Hong Kong and China.</title>
        <authorList>
            <person name="Kwok J.S.-L."/>
            <person name="Lam W.-Y."/>
            <person name="Ip M."/>
            <person name="Chan T.-F."/>
            <person name="Hawkey P.M."/>
            <person name="Tsui S.K.-W."/>
        </authorList>
    </citation>
    <scope>NUCLEOTIDE SEQUENCE [LARGE SCALE GENOMIC DNA]</scope>
    <source>
        <strain evidence="2 3">300064</strain>
    </source>
</reference>
<dbReference type="EMBL" id="LRDH01000173">
    <property type="protein sequence ID" value="PPV11918.1"/>
    <property type="molecule type" value="Genomic_DNA"/>
</dbReference>
<gene>
    <name evidence="2" type="ORF">AWN73_06325</name>
</gene>
<dbReference type="PROSITE" id="PS51707">
    <property type="entry name" value="CYTH"/>
    <property type="match status" value="1"/>
</dbReference>
<feature type="domain" description="CYTH" evidence="1">
    <location>
        <begin position="1"/>
        <end position="175"/>
    </location>
</feature>
<dbReference type="SUPFAM" id="SSF55154">
    <property type="entry name" value="CYTH-like phosphatases"/>
    <property type="match status" value="1"/>
</dbReference>
<accession>A0A2S7F4U1</accession>